<protein>
    <submittedName>
        <fullName evidence="1">SRPBCC domain-containing protein</fullName>
    </submittedName>
</protein>
<dbReference type="EMBL" id="JBEZVE010000022">
    <property type="protein sequence ID" value="MEU3785619.1"/>
    <property type="molecule type" value="Genomic_DNA"/>
</dbReference>
<accession>A0ABV2ZSR6</accession>
<keyword evidence="2" id="KW-1185">Reference proteome</keyword>
<evidence type="ECO:0000313" key="2">
    <source>
        <dbReference type="Proteomes" id="UP001550739"/>
    </source>
</evidence>
<comment type="caution">
    <text evidence="1">The sequence shown here is derived from an EMBL/GenBank/DDBJ whole genome shotgun (WGS) entry which is preliminary data.</text>
</comment>
<dbReference type="RefSeq" id="WP_334576091.1">
    <property type="nucleotide sequence ID" value="NZ_JBEZVE010000022.1"/>
</dbReference>
<gene>
    <name evidence="1" type="ORF">AB0E89_34640</name>
</gene>
<dbReference type="Proteomes" id="UP001550739">
    <property type="component" value="Unassembled WGS sequence"/>
</dbReference>
<dbReference type="InterPro" id="IPR023393">
    <property type="entry name" value="START-like_dom_sf"/>
</dbReference>
<evidence type="ECO:0000313" key="1">
    <source>
        <dbReference type="EMBL" id="MEU3785619.1"/>
    </source>
</evidence>
<organism evidence="1 2">
    <name type="scientific">Streptomyces sp. 900129855</name>
    <dbReference type="NCBI Taxonomy" id="3155129"/>
    <lineage>
        <taxon>Bacteria</taxon>
        <taxon>Bacillati</taxon>
        <taxon>Actinomycetota</taxon>
        <taxon>Actinomycetes</taxon>
        <taxon>Kitasatosporales</taxon>
        <taxon>Streptomycetaceae</taxon>
        <taxon>Streptomyces</taxon>
    </lineage>
</organism>
<name>A0ABV2ZSR6_9ACTN</name>
<reference evidence="1 2" key="1">
    <citation type="submission" date="2024-06" db="EMBL/GenBank/DDBJ databases">
        <title>The Natural Products Discovery Center: Release of the First 8490 Sequenced Strains for Exploring Actinobacteria Biosynthetic Diversity.</title>
        <authorList>
            <person name="Kalkreuter E."/>
            <person name="Kautsar S.A."/>
            <person name="Yang D."/>
            <person name="Bader C.D."/>
            <person name="Teijaro C.N."/>
            <person name="Fluegel L."/>
            <person name="Davis C.M."/>
            <person name="Simpson J.R."/>
            <person name="Lauterbach L."/>
            <person name="Steele A.D."/>
            <person name="Gui C."/>
            <person name="Meng S."/>
            <person name="Li G."/>
            <person name="Viehrig K."/>
            <person name="Ye F."/>
            <person name="Su P."/>
            <person name="Kiefer A.F."/>
            <person name="Nichols A."/>
            <person name="Cepeda A.J."/>
            <person name="Yan W."/>
            <person name="Fan B."/>
            <person name="Jiang Y."/>
            <person name="Adhikari A."/>
            <person name="Zheng C.-J."/>
            <person name="Schuster L."/>
            <person name="Cowan T.M."/>
            <person name="Smanski M.J."/>
            <person name="Chevrette M.G."/>
            <person name="De Carvalho L.P.S."/>
            <person name="Shen B."/>
        </authorList>
    </citation>
    <scope>NUCLEOTIDE SEQUENCE [LARGE SCALE GENOMIC DNA]</scope>
    <source>
        <strain evidence="1 2">NPDC033843</strain>
    </source>
</reference>
<dbReference type="Gene3D" id="3.30.530.20">
    <property type="match status" value="1"/>
</dbReference>
<dbReference type="SUPFAM" id="SSF55961">
    <property type="entry name" value="Bet v1-like"/>
    <property type="match status" value="1"/>
</dbReference>
<proteinExistence type="predicted"/>
<sequence>MAREFRVRREQVLPATPDQVWNAVATGEGNLGWLYPMDIEPRVGGAVSRGQAAVVEWEPPRRFACRTADQDGFSNTLDYTVVPQQGDARRGEGRAVLSMGIHWVHTGVVDDGWDTRADAAEKHIDFYRHSLAEYLRHFSGRRAAYVKATRPDPAVPGSLTAVRDRLGLPAAAGAGDTVKVTLPARPAAPVEAVVDFLDTDFLGLRTADALYRFYDGSAWNWPVWLGHHLFAPDADADAATRAWDAWLAEVAP</sequence>